<evidence type="ECO:0000313" key="3">
    <source>
        <dbReference type="EnsemblPlants" id="KEH41763"/>
    </source>
</evidence>
<dbReference type="AlphaFoldDB" id="A0A072VJZ6"/>
<reference evidence="2 4" key="2">
    <citation type="journal article" date="2014" name="BMC Genomics">
        <title>An improved genome release (version Mt4.0) for the model legume Medicago truncatula.</title>
        <authorList>
            <person name="Tang H."/>
            <person name="Krishnakumar V."/>
            <person name="Bidwell S."/>
            <person name="Rosen B."/>
            <person name="Chan A."/>
            <person name="Zhou S."/>
            <person name="Gentzbittel L."/>
            <person name="Childs K.L."/>
            <person name="Yandell M."/>
            <person name="Gundlach H."/>
            <person name="Mayer K.F."/>
            <person name="Schwartz D.C."/>
            <person name="Town C.D."/>
        </authorList>
    </citation>
    <scope>GENOME REANNOTATION</scope>
    <source>
        <strain evidence="2">A17</strain>
        <strain evidence="3 4">cv. Jemalong A17</strain>
    </source>
</reference>
<name>A0A072VJZ6_MEDTR</name>
<dbReference type="EMBL" id="CM001217">
    <property type="protein sequence ID" value="KEH41763.1"/>
    <property type="molecule type" value="Genomic_DNA"/>
</dbReference>
<evidence type="ECO:0000313" key="2">
    <source>
        <dbReference type="EMBL" id="KEH41763.1"/>
    </source>
</evidence>
<sequence length="217" mass="24383">MHTISEFESLCSVQRDITSIVGVADKCLEALSKLCSNNITVLDVNRCIGIKAIDHQQRTKIPKKNRRKKNKSSKNKSSSTVTPGHFDFSALLNDPNIRKLAEQLQETLHEAPQDDLTNSRDPKYASTMLQIRKNLDLKTMVRRLICALMQDPSLSSMVEIYTDPSLEGQRKRRTAHLNKDPCLKLILDEIENGGPAAEGQSSILKMISLVNCNFIHL</sequence>
<gene>
    <name evidence="2" type="ordered locus">MTR_1g054600</name>
</gene>
<dbReference type="STRING" id="3880.A0A072VJZ6"/>
<evidence type="ECO:0000256" key="1">
    <source>
        <dbReference type="SAM" id="MobiDB-lite"/>
    </source>
</evidence>
<organism evidence="2 4">
    <name type="scientific">Medicago truncatula</name>
    <name type="common">Barrel medic</name>
    <name type="synonym">Medicago tribuloides</name>
    <dbReference type="NCBI Taxonomy" id="3880"/>
    <lineage>
        <taxon>Eukaryota</taxon>
        <taxon>Viridiplantae</taxon>
        <taxon>Streptophyta</taxon>
        <taxon>Embryophyta</taxon>
        <taxon>Tracheophyta</taxon>
        <taxon>Spermatophyta</taxon>
        <taxon>Magnoliopsida</taxon>
        <taxon>eudicotyledons</taxon>
        <taxon>Gunneridae</taxon>
        <taxon>Pentapetalae</taxon>
        <taxon>rosids</taxon>
        <taxon>fabids</taxon>
        <taxon>Fabales</taxon>
        <taxon>Fabaceae</taxon>
        <taxon>Papilionoideae</taxon>
        <taxon>50 kb inversion clade</taxon>
        <taxon>NPAAA clade</taxon>
        <taxon>Hologalegina</taxon>
        <taxon>IRL clade</taxon>
        <taxon>Trifolieae</taxon>
        <taxon>Medicago</taxon>
    </lineage>
</organism>
<dbReference type="EnsemblPlants" id="KEH41763">
    <property type="protein sequence ID" value="KEH41763"/>
    <property type="gene ID" value="MTR_1g054600"/>
</dbReference>
<dbReference type="Proteomes" id="UP000002051">
    <property type="component" value="Unassembled WGS sequence"/>
</dbReference>
<evidence type="ECO:0000313" key="4">
    <source>
        <dbReference type="Proteomes" id="UP000002051"/>
    </source>
</evidence>
<feature type="compositionally biased region" description="Basic residues" evidence="1">
    <location>
        <begin position="58"/>
        <end position="74"/>
    </location>
</feature>
<proteinExistence type="predicted"/>
<reference evidence="3" key="3">
    <citation type="submission" date="2015-04" db="UniProtKB">
        <authorList>
            <consortium name="EnsemblPlants"/>
        </authorList>
    </citation>
    <scope>IDENTIFICATION</scope>
    <source>
        <strain evidence="3">cv. Jemalong A17</strain>
    </source>
</reference>
<protein>
    <submittedName>
        <fullName evidence="2 3">Uncharacterized protein</fullName>
    </submittedName>
</protein>
<reference evidence="2 4" key="1">
    <citation type="journal article" date="2011" name="Nature">
        <title>The Medicago genome provides insight into the evolution of rhizobial symbioses.</title>
        <authorList>
            <person name="Young N.D."/>
            <person name="Debelle F."/>
            <person name="Oldroyd G.E."/>
            <person name="Geurts R."/>
            <person name="Cannon S.B."/>
            <person name="Udvardi M.K."/>
            <person name="Benedito V.A."/>
            <person name="Mayer K.F."/>
            <person name="Gouzy J."/>
            <person name="Schoof H."/>
            <person name="Van de Peer Y."/>
            <person name="Proost S."/>
            <person name="Cook D.R."/>
            <person name="Meyers B.C."/>
            <person name="Spannagl M."/>
            <person name="Cheung F."/>
            <person name="De Mita S."/>
            <person name="Krishnakumar V."/>
            <person name="Gundlach H."/>
            <person name="Zhou S."/>
            <person name="Mudge J."/>
            <person name="Bharti A.K."/>
            <person name="Murray J.D."/>
            <person name="Naoumkina M.A."/>
            <person name="Rosen B."/>
            <person name="Silverstein K.A."/>
            <person name="Tang H."/>
            <person name="Rombauts S."/>
            <person name="Zhao P.X."/>
            <person name="Zhou P."/>
            <person name="Barbe V."/>
            <person name="Bardou P."/>
            <person name="Bechner M."/>
            <person name="Bellec A."/>
            <person name="Berger A."/>
            <person name="Berges H."/>
            <person name="Bidwell S."/>
            <person name="Bisseling T."/>
            <person name="Choisne N."/>
            <person name="Couloux A."/>
            <person name="Denny R."/>
            <person name="Deshpande S."/>
            <person name="Dai X."/>
            <person name="Doyle J.J."/>
            <person name="Dudez A.M."/>
            <person name="Farmer A.D."/>
            <person name="Fouteau S."/>
            <person name="Franken C."/>
            <person name="Gibelin C."/>
            <person name="Gish J."/>
            <person name="Goldstein S."/>
            <person name="Gonzalez A.J."/>
            <person name="Green P.J."/>
            <person name="Hallab A."/>
            <person name="Hartog M."/>
            <person name="Hua A."/>
            <person name="Humphray S.J."/>
            <person name="Jeong D.H."/>
            <person name="Jing Y."/>
            <person name="Jocker A."/>
            <person name="Kenton S.M."/>
            <person name="Kim D.J."/>
            <person name="Klee K."/>
            <person name="Lai H."/>
            <person name="Lang C."/>
            <person name="Lin S."/>
            <person name="Macmil S.L."/>
            <person name="Magdelenat G."/>
            <person name="Matthews L."/>
            <person name="McCorrison J."/>
            <person name="Monaghan E.L."/>
            <person name="Mun J.H."/>
            <person name="Najar F.Z."/>
            <person name="Nicholson C."/>
            <person name="Noirot C."/>
            <person name="O'Bleness M."/>
            <person name="Paule C.R."/>
            <person name="Poulain J."/>
            <person name="Prion F."/>
            <person name="Qin B."/>
            <person name="Qu C."/>
            <person name="Retzel E.F."/>
            <person name="Riddle C."/>
            <person name="Sallet E."/>
            <person name="Samain S."/>
            <person name="Samson N."/>
            <person name="Sanders I."/>
            <person name="Saurat O."/>
            <person name="Scarpelli C."/>
            <person name="Schiex T."/>
            <person name="Segurens B."/>
            <person name="Severin A.J."/>
            <person name="Sherrier D.J."/>
            <person name="Shi R."/>
            <person name="Sims S."/>
            <person name="Singer S.R."/>
            <person name="Sinharoy S."/>
            <person name="Sterck L."/>
            <person name="Viollet A."/>
            <person name="Wang B.B."/>
            <person name="Wang K."/>
            <person name="Wang M."/>
            <person name="Wang X."/>
            <person name="Warfsmann J."/>
            <person name="Weissenbach J."/>
            <person name="White D.D."/>
            <person name="White J.D."/>
            <person name="Wiley G.B."/>
            <person name="Wincker P."/>
            <person name="Xing Y."/>
            <person name="Yang L."/>
            <person name="Yao Z."/>
            <person name="Ying F."/>
            <person name="Zhai J."/>
            <person name="Zhou L."/>
            <person name="Zuber A."/>
            <person name="Denarie J."/>
            <person name="Dixon R.A."/>
            <person name="May G.D."/>
            <person name="Schwartz D.C."/>
            <person name="Rogers J."/>
            <person name="Quetier F."/>
            <person name="Town C.D."/>
            <person name="Roe B.A."/>
        </authorList>
    </citation>
    <scope>NUCLEOTIDE SEQUENCE [LARGE SCALE GENOMIC DNA]</scope>
    <source>
        <strain evidence="2">A17</strain>
        <strain evidence="3 4">cv. Jemalong A17</strain>
    </source>
</reference>
<keyword evidence="4" id="KW-1185">Reference proteome</keyword>
<accession>A0A072VJZ6</accession>
<feature type="region of interest" description="Disordered" evidence="1">
    <location>
        <begin position="58"/>
        <end position="87"/>
    </location>
</feature>
<dbReference type="HOGENOM" id="CLU_1273912_0_0_1"/>